<dbReference type="PANTHER" id="PTHR33067">
    <property type="entry name" value="RNA-DIRECTED DNA POLYMERASE-RELATED"/>
    <property type="match status" value="1"/>
</dbReference>
<reference evidence="2" key="1">
    <citation type="journal article" date="2019" name="Sci. Rep.">
        <title>Draft genome of Tanacetum cinerariifolium, the natural source of mosquito coil.</title>
        <authorList>
            <person name="Yamashiro T."/>
            <person name="Shiraishi A."/>
            <person name="Satake H."/>
            <person name="Nakayama K."/>
        </authorList>
    </citation>
    <scope>NUCLEOTIDE SEQUENCE</scope>
</reference>
<dbReference type="AlphaFoldDB" id="A0A699H2T8"/>
<organism evidence="2">
    <name type="scientific">Tanacetum cinerariifolium</name>
    <name type="common">Dalmatian daisy</name>
    <name type="synonym">Chrysanthemum cinerariifolium</name>
    <dbReference type="NCBI Taxonomy" id="118510"/>
    <lineage>
        <taxon>Eukaryota</taxon>
        <taxon>Viridiplantae</taxon>
        <taxon>Streptophyta</taxon>
        <taxon>Embryophyta</taxon>
        <taxon>Tracheophyta</taxon>
        <taxon>Spermatophyta</taxon>
        <taxon>Magnoliopsida</taxon>
        <taxon>eudicotyledons</taxon>
        <taxon>Gunneridae</taxon>
        <taxon>Pentapetalae</taxon>
        <taxon>asterids</taxon>
        <taxon>campanulids</taxon>
        <taxon>Asterales</taxon>
        <taxon>Asteraceae</taxon>
        <taxon>Asteroideae</taxon>
        <taxon>Anthemideae</taxon>
        <taxon>Anthemidinae</taxon>
        <taxon>Tanacetum</taxon>
    </lineage>
</organism>
<evidence type="ECO:0000256" key="1">
    <source>
        <dbReference type="SAM" id="MobiDB-lite"/>
    </source>
</evidence>
<dbReference type="EMBL" id="BKCJ010061977">
    <property type="protein sequence ID" value="GEW52283.1"/>
    <property type="molecule type" value="Genomic_DNA"/>
</dbReference>
<accession>A0A699H2T8</accession>
<sequence length="289" mass="33094">MTELFRLLKELTASQTSKKVLVREETRHPTTKNVNSISLIRMEEEKSVEKNRATDKSVTEPIEYDEQEPPKEVDKTNEGGRKVDDKPAKSARENVTKNEEEEPAGFSSPHMTYDLLPSGHVHDAILKKKITWMEDIRGNFEIPCNVRGLKDMNARVDQGSDVNTMPLSIYKRLTDERPAEMDIRRSLASHSYIYPLGTSFLTTTKAVIKFDNGTITLKSRKSKMSFHGIPEPYCRINKGIKNDIEPIAPTMTVNRLVLEWEEKIKLCQLEDEQNLQLPPKQTPRKADKN</sequence>
<proteinExistence type="predicted"/>
<feature type="compositionally biased region" description="Basic and acidic residues" evidence="1">
    <location>
        <begin position="68"/>
        <end position="98"/>
    </location>
</feature>
<evidence type="ECO:0000313" key="2">
    <source>
        <dbReference type="EMBL" id="GEW52283.1"/>
    </source>
</evidence>
<dbReference type="PANTHER" id="PTHR33067:SF9">
    <property type="entry name" value="RNA-DIRECTED DNA POLYMERASE"/>
    <property type="match status" value="1"/>
</dbReference>
<gene>
    <name evidence="2" type="ORF">Tci_224259</name>
</gene>
<feature type="compositionally biased region" description="Basic and acidic residues" evidence="1">
    <location>
        <begin position="41"/>
        <end position="58"/>
    </location>
</feature>
<name>A0A699H2T8_TANCI</name>
<evidence type="ECO:0008006" key="3">
    <source>
        <dbReference type="Google" id="ProtNLM"/>
    </source>
</evidence>
<protein>
    <recommendedName>
        <fullName evidence="3">Reverse transcriptase domain-containing protein</fullName>
    </recommendedName>
</protein>
<comment type="caution">
    <text evidence="2">The sequence shown here is derived from an EMBL/GenBank/DDBJ whole genome shotgun (WGS) entry which is preliminary data.</text>
</comment>
<feature type="region of interest" description="Disordered" evidence="1">
    <location>
        <begin position="22"/>
        <end position="111"/>
    </location>
</feature>